<keyword evidence="3" id="KW-0472">Membrane</keyword>
<accession>A0A119CWQ6</accession>
<feature type="transmembrane region" description="Helical" evidence="3">
    <location>
        <begin position="7"/>
        <end position="28"/>
    </location>
</feature>
<keyword evidence="6" id="KW-1185">Reference proteome</keyword>
<evidence type="ECO:0000313" key="6">
    <source>
        <dbReference type="Proteomes" id="UP000064243"/>
    </source>
</evidence>
<keyword evidence="1" id="KW-0175">Coiled coil</keyword>
<dbReference type="STRING" id="1123392.GCA_000376425_00785"/>
<sequence>METEGRYTLVGILVLAVIALLTVAVVWLTGAADRIAYQNYTLYFKQQSLDGLAVGSPVKIRGIKVGVVDSYRFAKDKDEAVSVTARIDEGVPVHVGAEAYIKRNLVTGIASVEINNGPSDAPLLDVVPQGERYPVIAEGSSDIDKVATAVSRMAENGAQVLERMNTLLSDENQLAISQTLANLNDLSGHLAANKQSLDAVVQGIRDASDEFRFAGASISQAATRAEGSIVSVSQNADATLKEATVAMEKLQGEASLISGQIQQLTETSTLELTNISRDVRTSAETLNTAGQRLSNPREILFGPGQQRLGPGEKLP</sequence>
<evidence type="ECO:0000256" key="2">
    <source>
        <dbReference type="SAM" id="MobiDB-lite"/>
    </source>
</evidence>
<protein>
    <submittedName>
        <fullName evidence="5">ABC transporter substrate-binding protein</fullName>
    </submittedName>
</protein>
<dbReference type="OrthoDB" id="8558572at2"/>
<dbReference type="PANTHER" id="PTHR36698:SF3">
    <property type="entry name" value="ABC-TYPE TRANSPORT AUXILIARY LIPOPROTEIN COMPONENT DOMAIN-CONTAINING PROTEIN"/>
    <property type="match status" value="1"/>
</dbReference>
<dbReference type="PATRIC" id="fig|36861.3.peg.680"/>
<feature type="coiled-coil region" evidence="1">
    <location>
        <begin position="233"/>
        <end position="267"/>
    </location>
</feature>
<proteinExistence type="predicted"/>
<keyword evidence="3" id="KW-0812">Transmembrane</keyword>
<dbReference type="PANTHER" id="PTHR36698">
    <property type="entry name" value="BLL5892 PROTEIN"/>
    <property type="match status" value="1"/>
</dbReference>
<dbReference type="AlphaFoldDB" id="A0A119CWQ6"/>
<evidence type="ECO:0000259" key="4">
    <source>
        <dbReference type="Pfam" id="PF02470"/>
    </source>
</evidence>
<comment type="caution">
    <text evidence="5">The sequence shown here is derived from an EMBL/GenBank/DDBJ whole genome shotgun (WGS) entry which is preliminary data.</text>
</comment>
<dbReference type="InterPro" id="IPR003399">
    <property type="entry name" value="Mce/MlaD"/>
</dbReference>
<reference evidence="5 6" key="1">
    <citation type="journal article" date="2015" name="Appl. Environ. Microbiol.">
        <title>Aerobic and Anaerobic Thiosulfate Oxidation by a Cold-Adapted, Subglacial Chemoautotroph.</title>
        <authorList>
            <person name="Harrold Z.R."/>
            <person name="Skidmore M.L."/>
            <person name="Hamilton T.L."/>
            <person name="Desch L."/>
            <person name="Amada K."/>
            <person name="van Gelder W."/>
            <person name="Glover K."/>
            <person name="Roden E.E."/>
            <person name="Boyd E.S."/>
        </authorList>
    </citation>
    <scope>NUCLEOTIDE SEQUENCE [LARGE SCALE GENOMIC DNA]</scope>
    <source>
        <strain evidence="5 6">RG</strain>
    </source>
</reference>
<gene>
    <name evidence="5" type="ORF">ABW22_06080</name>
</gene>
<organism evidence="5 6">
    <name type="scientific">Thiobacillus denitrificans</name>
    <dbReference type="NCBI Taxonomy" id="36861"/>
    <lineage>
        <taxon>Bacteria</taxon>
        <taxon>Pseudomonadati</taxon>
        <taxon>Pseudomonadota</taxon>
        <taxon>Betaproteobacteria</taxon>
        <taxon>Nitrosomonadales</taxon>
        <taxon>Thiobacillaceae</taxon>
        <taxon>Thiobacillus</taxon>
    </lineage>
</organism>
<name>A0A119CWQ6_THIDE</name>
<evidence type="ECO:0000256" key="3">
    <source>
        <dbReference type="SAM" id="Phobius"/>
    </source>
</evidence>
<dbReference type="EMBL" id="LDUG01000018">
    <property type="protein sequence ID" value="KVW96978.1"/>
    <property type="molecule type" value="Genomic_DNA"/>
</dbReference>
<feature type="region of interest" description="Disordered" evidence="2">
    <location>
        <begin position="286"/>
        <end position="315"/>
    </location>
</feature>
<dbReference type="Pfam" id="PF02470">
    <property type="entry name" value="MlaD"/>
    <property type="match status" value="1"/>
</dbReference>
<dbReference type="RefSeq" id="WP_059753238.1">
    <property type="nucleotide sequence ID" value="NZ_LDUG01000018.1"/>
</dbReference>
<evidence type="ECO:0000256" key="1">
    <source>
        <dbReference type="SAM" id="Coils"/>
    </source>
</evidence>
<keyword evidence="3" id="KW-1133">Transmembrane helix</keyword>
<evidence type="ECO:0000313" key="5">
    <source>
        <dbReference type="EMBL" id="KVW96978.1"/>
    </source>
</evidence>
<feature type="domain" description="Mce/MlaD" evidence="4">
    <location>
        <begin position="39"/>
        <end position="116"/>
    </location>
</feature>
<dbReference type="Proteomes" id="UP000064243">
    <property type="component" value="Unassembled WGS sequence"/>
</dbReference>